<gene>
    <name evidence="2" type="ORF">B1R32_10878</name>
</gene>
<dbReference type="EMBL" id="NIGF01000008">
    <property type="protein sequence ID" value="PQV63871.1"/>
    <property type="molecule type" value="Genomic_DNA"/>
</dbReference>
<name>A0A2S8SSU4_9BACT</name>
<feature type="chain" id="PRO_5015510158" evidence="1">
    <location>
        <begin position="23"/>
        <end position="104"/>
    </location>
</feature>
<evidence type="ECO:0000313" key="3">
    <source>
        <dbReference type="Proteomes" id="UP000237684"/>
    </source>
</evidence>
<comment type="caution">
    <text evidence="2">The sequence shown here is derived from an EMBL/GenBank/DDBJ whole genome shotgun (WGS) entry which is preliminary data.</text>
</comment>
<keyword evidence="1" id="KW-0732">Signal</keyword>
<reference evidence="2 3" key="1">
    <citation type="journal article" date="2018" name="Syst. Appl. Microbiol.">
        <title>Abditibacterium utsteinense sp. nov., the first cultivated member of candidate phylum FBP, isolated from ice-free Antarctic soil samples.</title>
        <authorList>
            <person name="Tahon G."/>
            <person name="Tytgat B."/>
            <person name="Lebbe L."/>
            <person name="Carlier A."/>
            <person name="Willems A."/>
        </authorList>
    </citation>
    <scope>NUCLEOTIDE SEQUENCE [LARGE SCALE GENOMIC DNA]</scope>
    <source>
        <strain evidence="2 3">LMG 29911</strain>
    </source>
</reference>
<dbReference type="InParanoid" id="A0A2S8SSU4"/>
<dbReference type="RefSeq" id="WP_170065490.1">
    <property type="nucleotide sequence ID" value="NZ_NIGF01000008.1"/>
</dbReference>
<accession>A0A2S8SSU4</accession>
<sequence length="104" mass="11735">MKVFLLACLLMLSGVFSQSAPAQTPVPLQREIIRLRSRTKQLESEVKTLSETKPERNWPQNEGLAAFVSGAFCALWAQNTRRSAWLWFFCGNDFQRISAADSAL</sequence>
<dbReference type="AlphaFoldDB" id="A0A2S8SSU4"/>
<evidence type="ECO:0000256" key="1">
    <source>
        <dbReference type="SAM" id="SignalP"/>
    </source>
</evidence>
<feature type="signal peptide" evidence="1">
    <location>
        <begin position="1"/>
        <end position="22"/>
    </location>
</feature>
<organism evidence="2 3">
    <name type="scientific">Abditibacterium utsteinense</name>
    <dbReference type="NCBI Taxonomy" id="1960156"/>
    <lineage>
        <taxon>Bacteria</taxon>
        <taxon>Pseudomonadati</taxon>
        <taxon>Abditibacteriota</taxon>
        <taxon>Abditibacteriia</taxon>
        <taxon>Abditibacteriales</taxon>
        <taxon>Abditibacteriaceae</taxon>
        <taxon>Abditibacterium</taxon>
    </lineage>
</organism>
<proteinExistence type="predicted"/>
<protein>
    <submittedName>
        <fullName evidence="2">Uncharacterized protein</fullName>
    </submittedName>
</protein>
<evidence type="ECO:0000313" key="2">
    <source>
        <dbReference type="EMBL" id="PQV63871.1"/>
    </source>
</evidence>
<keyword evidence="3" id="KW-1185">Reference proteome</keyword>
<dbReference type="Proteomes" id="UP000237684">
    <property type="component" value="Unassembled WGS sequence"/>
</dbReference>